<dbReference type="NCBIfam" id="NF008935">
    <property type="entry name" value="PRK12292.1-1"/>
    <property type="match status" value="1"/>
</dbReference>
<dbReference type="SUPFAM" id="SSF55681">
    <property type="entry name" value="Class II aaRS and biotin synthetases"/>
    <property type="match status" value="1"/>
</dbReference>
<comment type="caution">
    <text evidence="10">The sequence shown here is derived from an EMBL/GenBank/DDBJ whole genome shotgun (WGS) entry which is preliminary data.</text>
</comment>
<dbReference type="InterPro" id="IPR004516">
    <property type="entry name" value="HisRS/HisZ"/>
</dbReference>
<evidence type="ECO:0000256" key="4">
    <source>
        <dbReference type="ARBA" id="ARBA00011496"/>
    </source>
</evidence>
<keyword evidence="8" id="KW-0028">Amino-acid biosynthesis</keyword>
<organism evidence="10 11">
    <name type="scientific">Acinetobacter pollinis</name>
    <dbReference type="NCBI Taxonomy" id="2605270"/>
    <lineage>
        <taxon>Bacteria</taxon>
        <taxon>Pseudomonadati</taxon>
        <taxon>Pseudomonadota</taxon>
        <taxon>Gammaproteobacteria</taxon>
        <taxon>Moraxellales</taxon>
        <taxon>Moraxellaceae</taxon>
        <taxon>Acinetobacter</taxon>
    </lineage>
</organism>
<gene>
    <name evidence="8" type="primary">hisZ</name>
    <name evidence="10" type="ORF">I2F25_04010</name>
</gene>
<comment type="miscellaneous">
    <text evidence="8">This function is generally fulfilled by the C-terminal part of HisG, which is missing in some bacteria such as this one.</text>
</comment>
<dbReference type="InterPro" id="IPR004517">
    <property type="entry name" value="HisZ"/>
</dbReference>
<dbReference type="PANTHER" id="PTHR43707:SF1">
    <property type="entry name" value="HISTIDINE--TRNA LIGASE, MITOCHONDRIAL-RELATED"/>
    <property type="match status" value="1"/>
</dbReference>
<dbReference type="InterPro" id="IPR045864">
    <property type="entry name" value="aa-tRNA-synth_II/BPL/LPL"/>
</dbReference>
<dbReference type="PANTHER" id="PTHR43707">
    <property type="entry name" value="HISTIDYL-TRNA SYNTHETASE"/>
    <property type="match status" value="1"/>
</dbReference>
<evidence type="ECO:0000313" key="10">
    <source>
        <dbReference type="EMBL" id="MEB5476223.1"/>
    </source>
</evidence>
<dbReference type="PIRSF" id="PIRSF001549">
    <property type="entry name" value="His-tRNA_synth"/>
    <property type="match status" value="1"/>
</dbReference>
<evidence type="ECO:0000256" key="1">
    <source>
        <dbReference type="ARBA" id="ARBA00004496"/>
    </source>
</evidence>
<keyword evidence="10" id="KW-0328">Glycosyltransferase</keyword>
<comment type="subunit">
    <text evidence="4 8">Heteromultimer composed of HisG and HisZ subunits.</text>
</comment>
<feature type="domain" description="Class II Histidinyl-tRNA synthetase (HisRS)-like catalytic core" evidence="9">
    <location>
        <begin position="12"/>
        <end position="322"/>
    </location>
</feature>
<dbReference type="Proteomes" id="UP001339883">
    <property type="component" value="Unassembled WGS sequence"/>
</dbReference>
<dbReference type="Pfam" id="PF13393">
    <property type="entry name" value="tRNA-synt_His"/>
    <property type="match status" value="1"/>
</dbReference>
<reference evidence="10 11" key="1">
    <citation type="submission" date="2019-08" db="EMBL/GenBank/DDBJ databases">
        <title>Five species of Acinetobacter isolated from floral nectar and animal pollinators.</title>
        <authorList>
            <person name="Hendry T.A."/>
        </authorList>
    </citation>
    <scope>NUCLEOTIDE SEQUENCE [LARGE SCALE GENOMIC DNA]</scope>
    <source>
        <strain evidence="10 11">MD18.27</strain>
    </source>
</reference>
<evidence type="ECO:0000256" key="7">
    <source>
        <dbReference type="ARBA" id="ARBA00025246"/>
    </source>
</evidence>
<dbReference type="EMBL" id="VTDN01000003">
    <property type="protein sequence ID" value="MEB5476223.1"/>
    <property type="molecule type" value="Genomic_DNA"/>
</dbReference>
<comment type="similarity">
    <text evidence="3 8">Belongs to the class-II aminoacyl-tRNA synthetase family. HisZ subfamily.</text>
</comment>
<comment type="pathway">
    <text evidence="2 8">Amino-acid biosynthesis; L-histidine biosynthesis; L-histidine from 5-phospho-alpha-D-ribose 1-diphosphate: step 1/9.</text>
</comment>
<keyword evidence="11" id="KW-1185">Reference proteome</keyword>
<dbReference type="HAMAP" id="MF_00125">
    <property type="entry name" value="HisZ"/>
    <property type="match status" value="1"/>
</dbReference>
<evidence type="ECO:0000256" key="3">
    <source>
        <dbReference type="ARBA" id="ARBA00005539"/>
    </source>
</evidence>
<proteinExistence type="inferred from homology"/>
<keyword evidence="8" id="KW-0368">Histidine biosynthesis</keyword>
<evidence type="ECO:0000256" key="5">
    <source>
        <dbReference type="ARBA" id="ARBA00020397"/>
    </source>
</evidence>
<dbReference type="Gene3D" id="3.30.930.10">
    <property type="entry name" value="Bira Bifunctional Protein, Domain 2"/>
    <property type="match status" value="1"/>
</dbReference>
<dbReference type="RefSeq" id="WP_325774795.1">
    <property type="nucleotide sequence ID" value="NZ_VTDN01000003.1"/>
</dbReference>
<comment type="function">
    <text evidence="7 8">Required for the first step of histidine biosynthesis. May allow the feedback regulation of ATP phosphoribosyltransferase activity by histidine.</text>
</comment>
<evidence type="ECO:0000256" key="2">
    <source>
        <dbReference type="ARBA" id="ARBA00004667"/>
    </source>
</evidence>
<sequence>MSISETWLLPDGVADVLPEQAQVIESLRRHSLDFLASRGYQLVYTPFIEYIESLSSLSEANQDLDLVSFKVIDQLSGRLLGVRADMTPQVARIDAHVRPIEGIARYCYSGTILHTKPQNFSESRTPLQLGAELYGHQSIEADVEMIDVMLGLLETTCGLEKAHLDLGHVGLFKSLVEHAKLDKNNEHLLHDLYQRKALPELEEVTKTLPYGQDFYNLGRYSGNLSLLEQHLSNDLLKDTHFQAAFDGLKTTVKEIQKRWPNLSIGLDVVELRSYHYHTGLMYAVYAPNHAAPLAQGGRYDGIGEHFGRARPATGFSCDLYALCEGQFSEIETIVAPKGMQPDLVSAIAQARQQGLSVVQLLGNDDLSSIPSATHQFVLQNGVWSIEKIESIAK</sequence>
<accession>A0ABU6DTK8</accession>
<evidence type="ECO:0000313" key="11">
    <source>
        <dbReference type="Proteomes" id="UP001339883"/>
    </source>
</evidence>
<dbReference type="NCBIfam" id="NF009086">
    <property type="entry name" value="PRK12421.1"/>
    <property type="match status" value="1"/>
</dbReference>
<keyword evidence="10" id="KW-0808">Transferase</keyword>
<comment type="subcellular location">
    <subcellularLocation>
        <location evidence="1 8">Cytoplasm</location>
    </subcellularLocation>
</comment>
<evidence type="ECO:0000259" key="9">
    <source>
        <dbReference type="Pfam" id="PF13393"/>
    </source>
</evidence>
<dbReference type="GO" id="GO:0016757">
    <property type="term" value="F:glycosyltransferase activity"/>
    <property type="evidence" value="ECO:0007669"/>
    <property type="project" value="UniProtKB-KW"/>
</dbReference>
<evidence type="ECO:0000256" key="6">
    <source>
        <dbReference type="ARBA" id="ARBA00022490"/>
    </source>
</evidence>
<keyword evidence="6 8" id="KW-0963">Cytoplasm</keyword>
<evidence type="ECO:0000256" key="8">
    <source>
        <dbReference type="HAMAP-Rule" id="MF_00125"/>
    </source>
</evidence>
<dbReference type="NCBIfam" id="TIGR00443">
    <property type="entry name" value="hisZ_biosyn_reg"/>
    <property type="match status" value="1"/>
</dbReference>
<dbReference type="InterPro" id="IPR041715">
    <property type="entry name" value="HisRS-like_core"/>
</dbReference>
<name>A0ABU6DTK8_9GAMM</name>
<protein>
    <recommendedName>
        <fullName evidence="5 8">ATP phosphoribosyltransferase regulatory subunit</fullName>
    </recommendedName>
</protein>